<sequence>MEISGAREQQQDWCILDASIDELLDALSKGCLTSVELVARYLRRLGTYDASGPKLSAVPILNSSVMEDAAISDSRRATGLPPRALEGIPFLVKDNIKVQGMTVAAGSPAFEHLIATDDAACVKALKSAGAIVLGRTNMPAMANGGMQRGIYGRAESPYNSDFLTAAYGSGSSNGSATAIAANFAAFSLGTETVSSGRSPASNNALVAYTPSRGLLPLTGVWPLYPTCDVLVPYTRTMRDMLLILEVLVGAGNDVLGDFWRQQPFIPLPTVSQIRPPSFQELKNEHSLQGKRLGIPSMYIGGASPVPISTRPSVLKLWRESRQALESCGAVVVEVDFPLVTHYEDCDASTDQWARIDNMPKGWLHTERHELIAHAWDDFLATNGQADCNSLSCVKPDSIFPLAPGSLPGESEADNQLDWTGLVNYPKNKSSSMFQLPGMKKGLKSLEEARRHTLENWMNSLGLDAVVFPANGDVGPSDADINNEASRLAWRNGVLYSNGNLAIRHLGVPTISVPMGTMEDTKMPVNITFAGRAYDDNRLLEFGYAFEAATQHRQMPPLVPALDSDMVSNKIIVTGPSDIQRATVRALPRIKLIAKHKRIDGSTVHLRVEGVVTDPTGIPTAKNLTCYIDGEAQSVTIDGQKWGINLTRSLSDRESAWARWTSPALVQTVIVMTYRGATGIAAELCRHGQNLTNVVVVLAVLNVLVTLAAGPMVYSGKFVEELTNS</sequence>
<gene>
    <name evidence="2" type="ORF">PENSUB_13226</name>
</gene>
<dbReference type="AlphaFoldDB" id="A0A1Q5SSS7"/>
<dbReference type="InterPro" id="IPR036928">
    <property type="entry name" value="AS_sf"/>
</dbReference>
<dbReference type="Proteomes" id="UP000186955">
    <property type="component" value="Unassembled WGS sequence"/>
</dbReference>
<evidence type="ECO:0000313" key="3">
    <source>
        <dbReference type="Proteomes" id="UP000186955"/>
    </source>
</evidence>
<dbReference type="NCBIfam" id="NF005127">
    <property type="entry name" value="PRK06565.1"/>
    <property type="match status" value="1"/>
</dbReference>
<feature type="domain" description="Amidase" evidence="1">
    <location>
        <begin position="36"/>
        <end position="344"/>
    </location>
</feature>
<dbReference type="GO" id="GO:0016740">
    <property type="term" value="F:transferase activity"/>
    <property type="evidence" value="ECO:0007669"/>
    <property type="project" value="UniProtKB-KW"/>
</dbReference>
<organism evidence="2 3">
    <name type="scientific">Penicillium subrubescens</name>
    <dbReference type="NCBI Taxonomy" id="1316194"/>
    <lineage>
        <taxon>Eukaryota</taxon>
        <taxon>Fungi</taxon>
        <taxon>Dikarya</taxon>
        <taxon>Ascomycota</taxon>
        <taxon>Pezizomycotina</taxon>
        <taxon>Eurotiomycetes</taxon>
        <taxon>Eurotiomycetidae</taxon>
        <taxon>Eurotiales</taxon>
        <taxon>Aspergillaceae</taxon>
        <taxon>Penicillium</taxon>
    </lineage>
</organism>
<dbReference type="PANTHER" id="PTHR42678">
    <property type="entry name" value="AMIDASE"/>
    <property type="match status" value="1"/>
</dbReference>
<keyword evidence="2" id="KW-0808">Transferase</keyword>
<dbReference type="SUPFAM" id="SSF75304">
    <property type="entry name" value="Amidase signature (AS) enzymes"/>
    <property type="match status" value="1"/>
</dbReference>
<dbReference type="STRING" id="1316194.A0A1Q5SSS7"/>
<dbReference type="Gene3D" id="3.90.1300.10">
    <property type="entry name" value="Amidase signature (AS) domain"/>
    <property type="match status" value="1"/>
</dbReference>
<reference evidence="2 3" key="1">
    <citation type="submission" date="2016-10" db="EMBL/GenBank/DDBJ databases">
        <title>Genome sequence of the ascomycete fungus Penicillium subrubescens.</title>
        <authorList>
            <person name="De Vries R.P."/>
            <person name="Peng M."/>
            <person name="Dilokpimol A."/>
            <person name="Hilden K."/>
            <person name="Makela M.R."/>
            <person name="Grigoriev I."/>
            <person name="Riley R."/>
            <person name="Granchi Z."/>
        </authorList>
    </citation>
    <scope>NUCLEOTIDE SEQUENCE [LARGE SCALE GENOMIC DNA]</scope>
    <source>
        <strain evidence="2 3">CBS 132785</strain>
    </source>
</reference>
<dbReference type="EMBL" id="MNBE01000756">
    <property type="protein sequence ID" value="OKO90925.1"/>
    <property type="molecule type" value="Genomic_DNA"/>
</dbReference>
<evidence type="ECO:0000313" key="2">
    <source>
        <dbReference type="EMBL" id="OKO90925.1"/>
    </source>
</evidence>
<dbReference type="PANTHER" id="PTHR42678:SF11">
    <property type="entry name" value="AMIDASE FAMILY PROTEIN"/>
    <property type="match status" value="1"/>
</dbReference>
<keyword evidence="3" id="KW-1185">Reference proteome</keyword>
<proteinExistence type="predicted"/>
<dbReference type="InterPro" id="IPR023631">
    <property type="entry name" value="Amidase_dom"/>
</dbReference>
<name>A0A1Q5SSS7_9EURO</name>
<dbReference type="Pfam" id="PF01425">
    <property type="entry name" value="Amidase"/>
    <property type="match status" value="1"/>
</dbReference>
<evidence type="ECO:0000259" key="1">
    <source>
        <dbReference type="Pfam" id="PF01425"/>
    </source>
</evidence>
<protein>
    <submittedName>
        <fullName evidence="2">Glutamyl-tRNA(Gln) amidotransferase subunit A</fullName>
    </submittedName>
</protein>
<accession>A0A1Q5SSS7</accession>
<comment type="caution">
    <text evidence="2">The sequence shown here is derived from an EMBL/GenBank/DDBJ whole genome shotgun (WGS) entry which is preliminary data.</text>
</comment>